<feature type="region of interest" description="Disordered" evidence="1">
    <location>
        <begin position="281"/>
        <end position="302"/>
    </location>
</feature>
<gene>
    <name evidence="3" type="ORF">SAMN05421863_100839</name>
</gene>
<evidence type="ECO:0000256" key="1">
    <source>
        <dbReference type="SAM" id="MobiDB-lite"/>
    </source>
</evidence>
<evidence type="ECO:0000313" key="4">
    <source>
        <dbReference type="Proteomes" id="UP000183287"/>
    </source>
</evidence>
<accession>A0A1I4M2I0</accession>
<dbReference type="Proteomes" id="UP000183287">
    <property type="component" value="Unassembled WGS sequence"/>
</dbReference>
<dbReference type="RefSeq" id="WP_074904273.1">
    <property type="nucleotide sequence ID" value="NZ_FOUB01000008.1"/>
</dbReference>
<dbReference type="EMBL" id="FOUB01000008">
    <property type="protein sequence ID" value="SFL97177.1"/>
    <property type="molecule type" value="Genomic_DNA"/>
</dbReference>
<dbReference type="PANTHER" id="PTHR36698">
    <property type="entry name" value="BLL5892 PROTEIN"/>
    <property type="match status" value="1"/>
</dbReference>
<keyword evidence="4" id="KW-1185">Reference proteome</keyword>
<sequence length="302" mass="33461">MENRAHALAAGLFVIILSMAAAAAIMWFSDQKILHDHYILVSKEGSVAGLNPESSVRFRGVPVGKVENIRFDPQNPNLILIRIAVRSHVVFPKNIYAQLSTLGITGLAFIEMNIEGKEPSDEHLSPDERIPLRPSFVKELSTSLEDLLNNSNHAIKRINSLLNEQNQTQISTILTSLVQAMRRYDSLADQLQSSIQSLPELTSDVGLMFKQTNQLFSDVNKSLVKINQQNGLVDGLTQNSQELTDTLLKLREVSTAITESSYNINRMILKLEEQPQSLLFGAPPTVPGPGENGFVPPRKIMP</sequence>
<evidence type="ECO:0000313" key="3">
    <source>
        <dbReference type="EMBL" id="SFL97177.1"/>
    </source>
</evidence>
<dbReference type="OrthoDB" id="5294672at2"/>
<name>A0A1I4M2I0_9PROT</name>
<evidence type="ECO:0000259" key="2">
    <source>
        <dbReference type="Pfam" id="PF02470"/>
    </source>
</evidence>
<dbReference type="AlphaFoldDB" id="A0A1I4M2I0"/>
<dbReference type="Pfam" id="PF02470">
    <property type="entry name" value="MlaD"/>
    <property type="match status" value="1"/>
</dbReference>
<reference evidence="4" key="1">
    <citation type="submission" date="2016-10" db="EMBL/GenBank/DDBJ databases">
        <authorList>
            <person name="Varghese N."/>
            <person name="Submissions S."/>
        </authorList>
    </citation>
    <scope>NUCLEOTIDE SEQUENCE [LARGE SCALE GENOMIC DNA]</scope>
    <source>
        <strain evidence="4">Nm44</strain>
    </source>
</reference>
<proteinExistence type="predicted"/>
<dbReference type="STRING" id="44574.AAW31_03925"/>
<protein>
    <submittedName>
        <fullName evidence="3">Phospholipid/cholesterol/gamma-HCH transport system substrate-binding protein</fullName>
    </submittedName>
</protein>
<dbReference type="PANTHER" id="PTHR36698:SF2">
    <property type="entry name" value="MCE_MLAD DOMAIN-CONTAINING PROTEIN"/>
    <property type="match status" value="1"/>
</dbReference>
<feature type="domain" description="Mce/MlaD" evidence="2">
    <location>
        <begin position="45"/>
        <end position="112"/>
    </location>
</feature>
<organism evidence="3 4">
    <name type="scientific">Nitrosomonas communis</name>
    <dbReference type="NCBI Taxonomy" id="44574"/>
    <lineage>
        <taxon>Bacteria</taxon>
        <taxon>Pseudomonadati</taxon>
        <taxon>Pseudomonadota</taxon>
        <taxon>Betaproteobacteria</taxon>
        <taxon>Nitrosomonadales</taxon>
        <taxon>Nitrosomonadaceae</taxon>
        <taxon>Nitrosomonas</taxon>
    </lineage>
</organism>
<dbReference type="InterPro" id="IPR003399">
    <property type="entry name" value="Mce/MlaD"/>
</dbReference>